<dbReference type="InterPro" id="IPR036052">
    <property type="entry name" value="TrpB-like_PALP_sf"/>
</dbReference>
<evidence type="ECO:0000256" key="2">
    <source>
        <dbReference type="ARBA" id="ARBA00008639"/>
    </source>
</evidence>
<dbReference type="Proteomes" id="UP000199021">
    <property type="component" value="Unassembled WGS sequence"/>
</dbReference>
<feature type="domain" description="Tryptophan synthase beta chain-like PALP" evidence="6">
    <location>
        <begin position="8"/>
        <end position="202"/>
    </location>
</feature>
<dbReference type="EMBL" id="FOFB01000028">
    <property type="protein sequence ID" value="SER21299.1"/>
    <property type="molecule type" value="Genomic_DNA"/>
</dbReference>
<protein>
    <submittedName>
        <fullName evidence="7">1-aminocyclopropane-1-carboxylate deaminase</fullName>
    </submittedName>
</protein>
<dbReference type="PANTHER" id="PTHR43780">
    <property type="entry name" value="1-AMINOCYCLOPROPANE-1-CARBOXYLATE DEAMINASE-RELATED"/>
    <property type="match status" value="1"/>
</dbReference>
<reference evidence="8" key="1">
    <citation type="submission" date="2016-10" db="EMBL/GenBank/DDBJ databases">
        <authorList>
            <person name="Varghese N."/>
            <person name="Submissions S."/>
        </authorList>
    </citation>
    <scope>NUCLEOTIDE SEQUENCE [LARGE SCALE GENOMIC DNA]</scope>
    <source>
        <strain evidence="8">DSM 24740</strain>
    </source>
</reference>
<evidence type="ECO:0000259" key="6">
    <source>
        <dbReference type="Pfam" id="PF00291"/>
    </source>
</evidence>
<evidence type="ECO:0000256" key="5">
    <source>
        <dbReference type="PIRSR" id="PIRSR006278-2"/>
    </source>
</evidence>
<dbReference type="PIRSF" id="PIRSF006278">
    <property type="entry name" value="ACCD_DCysDesulf"/>
    <property type="match status" value="1"/>
</dbReference>
<dbReference type="AlphaFoldDB" id="A0A1H9MCS0"/>
<feature type="active site" description="Nucleophile" evidence="4">
    <location>
        <position position="74"/>
    </location>
</feature>
<accession>A0A1H9MCS0</accession>
<dbReference type="GO" id="GO:0019148">
    <property type="term" value="F:D-cysteine desulfhydrase activity"/>
    <property type="evidence" value="ECO:0007669"/>
    <property type="project" value="TreeGrafter"/>
</dbReference>
<dbReference type="InterPro" id="IPR027278">
    <property type="entry name" value="ACCD_DCysDesulf"/>
</dbReference>
<gene>
    <name evidence="7" type="ORF">SAMN05444359_12844</name>
</gene>
<feature type="modified residue" description="N6-(pyridoxal phosphate)lysine" evidence="5">
    <location>
        <position position="46"/>
    </location>
</feature>
<evidence type="ECO:0000313" key="7">
    <source>
        <dbReference type="EMBL" id="SER21299.1"/>
    </source>
</evidence>
<dbReference type="Gene3D" id="3.40.50.1100">
    <property type="match status" value="2"/>
</dbReference>
<evidence type="ECO:0000313" key="8">
    <source>
        <dbReference type="Proteomes" id="UP000199021"/>
    </source>
</evidence>
<dbReference type="SUPFAM" id="SSF53686">
    <property type="entry name" value="Tryptophan synthase beta subunit-like PLP-dependent enzymes"/>
    <property type="match status" value="1"/>
</dbReference>
<sequence length="309" mass="33544">MPFPPPAKSPLQPLHLSAAKARDIALFCKRDDLYTPAPGTALQGNKVRKLEPVLRAAVAAKPTPLLVSFGGAYSNHVSALATAGRLYSIPVHLFVRGEEVDNALLDQARRDGAIITLLSRSEYRFKNEASWLRLRQAELAEQHRLPPEFIWFIPEGGTTKESARNVGKLYGEVVSDLGQPPDFLCISAGTGGSAAGIIQAADPKTRIEVYPALKGDWMADEIQQLLGPGVSQNWTCITDYHFGGYGKFPWEWVVPSEGIASRADIGEPGLPQLEPIYTAKLFSGVLDRLRAGKYPEGSSVVVVHTGGIY</sequence>
<name>A0A1H9MCS0_9BACT</name>
<dbReference type="PANTHER" id="PTHR43780:SF2">
    <property type="entry name" value="1-AMINOCYCLOPROPANE-1-CARBOXYLATE DEAMINASE-RELATED"/>
    <property type="match status" value="1"/>
</dbReference>
<dbReference type="Pfam" id="PF00291">
    <property type="entry name" value="PALP"/>
    <property type="match status" value="1"/>
</dbReference>
<dbReference type="InterPro" id="IPR001926">
    <property type="entry name" value="TrpB-like_PALP"/>
</dbReference>
<keyword evidence="8" id="KW-1185">Reference proteome</keyword>
<proteinExistence type="inferred from homology"/>
<evidence type="ECO:0000256" key="3">
    <source>
        <dbReference type="ARBA" id="ARBA00022898"/>
    </source>
</evidence>
<organism evidence="7 8">
    <name type="scientific">Neolewinella agarilytica</name>
    <dbReference type="NCBI Taxonomy" id="478744"/>
    <lineage>
        <taxon>Bacteria</taxon>
        <taxon>Pseudomonadati</taxon>
        <taxon>Bacteroidota</taxon>
        <taxon>Saprospiria</taxon>
        <taxon>Saprospirales</taxon>
        <taxon>Lewinellaceae</taxon>
        <taxon>Neolewinella</taxon>
    </lineage>
</organism>
<dbReference type="RefSeq" id="WP_090172198.1">
    <property type="nucleotide sequence ID" value="NZ_FOFB01000028.1"/>
</dbReference>
<keyword evidence="3 5" id="KW-0663">Pyridoxal phosphate</keyword>
<evidence type="ECO:0000256" key="4">
    <source>
        <dbReference type="PIRSR" id="PIRSR006278-1"/>
    </source>
</evidence>
<comment type="similarity">
    <text evidence="2">Belongs to the ACC deaminase/D-cysteine desulfhydrase family.</text>
</comment>
<comment type="cofactor">
    <cofactor evidence="1">
        <name>pyridoxal 5'-phosphate</name>
        <dbReference type="ChEBI" id="CHEBI:597326"/>
    </cofactor>
</comment>
<dbReference type="OrthoDB" id="9801249at2"/>
<evidence type="ECO:0000256" key="1">
    <source>
        <dbReference type="ARBA" id="ARBA00001933"/>
    </source>
</evidence>
<dbReference type="InParanoid" id="A0A1H9MCS0"/>